<evidence type="ECO:0000256" key="4">
    <source>
        <dbReference type="ARBA" id="ARBA00023163"/>
    </source>
</evidence>
<feature type="compositionally biased region" description="Low complexity" evidence="6">
    <location>
        <begin position="239"/>
        <end position="252"/>
    </location>
</feature>
<protein>
    <recommendedName>
        <fullName evidence="7">AP2/ERF domain-containing protein</fullName>
    </recommendedName>
</protein>
<keyword evidence="3" id="KW-0238">DNA-binding</keyword>
<dbReference type="InterPro" id="IPR001471">
    <property type="entry name" value="AP2/ERF_dom"/>
</dbReference>
<evidence type="ECO:0000256" key="1">
    <source>
        <dbReference type="ARBA" id="ARBA00004123"/>
    </source>
</evidence>
<dbReference type="CDD" id="cd00018">
    <property type="entry name" value="AP2"/>
    <property type="match status" value="1"/>
</dbReference>
<dbReference type="PANTHER" id="PTHR31190:SF489">
    <property type="entry name" value="ETHYLENE-RESPONSIVE TRANSCRIPTION FACTOR ERF113-RELATED"/>
    <property type="match status" value="1"/>
</dbReference>
<dbReference type="InterPro" id="IPR016177">
    <property type="entry name" value="DNA-bd_dom_sf"/>
</dbReference>
<name>A0A7N1A0S2_KALFE</name>
<dbReference type="PANTHER" id="PTHR31190">
    <property type="entry name" value="DNA-BINDING DOMAIN"/>
    <property type="match status" value="1"/>
</dbReference>
<feature type="compositionally biased region" description="Polar residues" evidence="6">
    <location>
        <begin position="226"/>
        <end position="238"/>
    </location>
</feature>
<proteinExistence type="predicted"/>
<dbReference type="GO" id="GO:0005634">
    <property type="term" value="C:nucleus"/>
    <property type="evidence" value="ECO:0007669"/>
    <property type="project" value="UniProtKB-SubCell"/>
</dbReference>
<evidence type="ECO:0000313" key="8">
    <source>
        <dbReference type="EnsemblPlants" id="Kaladp0068s0093.1.v1.1"/>
    </source>
</evidence>
<dbReference type="PROSITE" id="PS51032">
    <property type="entry name" value="AP2_ERF"/>
    <property type="match status" value="1"/>
</dbReference>
<dbReference type="Pfam" id="PF00847">
    <property type="entry name" value="AP2"/>
    <property type="match status" value="1"/>
</dbReference>
<reference evidence="8" key="1">
    <citation type="submission" date="2021-01" db="UniProtKB">
        <authorList>
            <consortium name="EnsemblPlants"/>
        </authorList>
    </citation>
    <scope>IDENTIFICATION</scope>
</reference>
<dbReference type="GO" id="GO:0003700">
    <property type="term" value="F:DNA-binding transcription factor activity"/>
    <property type="evidence" value="ECO:0007669"/>
    <property type="project" value="InterPro"/>
</dbReference>
<evidence type="ECO:0000256" key="2">
    <source>
        <dbReference type="ARBA" id="ARBA00023015"/>
    </source>
</evidence>
<dbReference type="InterPro" id="IPR036955">
    <property type="entry name" value="AP2/ERF_dom_sf"/>
</dbReference>
<organism evidence="8 9">
    <name type="scientific">Kalanchoe fedtschenkoi</name>
    <name type="common">Lavender scallops</name>
    <name type="synonym">South American air plant</name>
    <dbReference type="NCBI Taxonomy" id="63787"/>
    <lineage>
        <taxon>Eukaryota</taxon>
        <taxon>Viridiplantae</taxon>
        <taxon>Streptophyta</taxon>
        <taxon>Embryophyta</taxon>
        <taxon>Tracheophyta</taxon>
        <taxon>Spermatophyta</taxon>
        <taxon>Magnoliopsida</taxon>
        <taxon>eudicotyledons</taxon>
        <taxon>Gunneridae</taxon>
        <taxon>Pentapetalae</taxon>
        <taxon>Saxifragales</taxon>
        <taxon>Crassulaceae</taxon>
        <taxon>Kalanchoe</taxon>
    </lineage>
</organism>
<keyword evidence="9" id="KW-1185">Reference proteome</keyword>
<accession>A0A7N1A0S2</accession>
<feature type="compositionally biased region" description="Polar residues" evidence="6">
    <location>
        <begin position="253"/>
        <end position="263"/>
    </location>
</feature>
<keyword evidence="2" id="KW-0805">Transcription regulation</keyword>
<dbReference type="GO" id="GO:0009873">
    <property type="term" value="P:ethylene-activated signaling pathway"/>
    <property type="evidence" value="ECO:0007669"/>
    <property type="project" value="InterPro"/>
</dbReference>
<feature type="compositionally biased region" description="Polar residues" evidence="6">
    <location>
        <begin position="273"/>
        <end position="285"/>
    </location>
</feature>
<dbReference type="SUPFAM" id="SSF54171">
    <property type="entry name" value="DNA-binding domain"/>
    <property type="match status" value="1"/>
</dbReference>
<evidence type="ECO:0000256" key="5">
    <source>
        <dbReference type="ARBA" id="ARBA00023242"/>
    </source>
</evidence>
<dbReference type="GO" id="GO:0003677">
    <property type="term" value="F:DNA binding"/>
    <property type="evidence" value="ECO:0007669"/>
    <property type="project" value="UniProtKB-KW"/>
</dbReference>
<dbReference type="InterPro" id="IPR044808">
    <property type="entry name" value="ERF_plant"/>
</dbReference>
<evidence type="ECO:0000313" key="9">
    <source>
        <dbReference type="Proteomes" id="UP000594263"/>
    </source>
</evidence>
<comment type="subcellular location">
    <subcellularLocation>
        <location evidence="1">Nucleus</location>
    </subcellularLocation>
</comment>
<feature type="region of interest" description="Disordered" evidence="6">
    <location>
        <begin position="1"/>
        <end position="32"/>
    </location>
</feature>
<dbReference type="SMART" id="SM00380">
    <property type="entry name" value="AP2"/>
    <property type="match status" value="1"/>
</dbReference>
<feature type="domain" description="AP2/ERF" evidence="7">
    <location>
        <begin position="110"/>
        <end position="167"/>
    </location>
</feature>
<feature type="region of interest" description="Disordered" evidence="6">
    <location>
        <begin position="213"/>
        <end position="285"/>
    </location>
</feature>
<dbReference type="AlphaFoldDB" id="A0A7N1A0S2"/>
<evidence type="ECO:0000256" key="6">
    <source>
        <dbReference type="SAM" id="MobiDB-lite"/>
    </source>
</evidence>
<feature type="compositionally biased region" description="Acidic residues" evidence="6">
    <location>
        <begin position="19"/>
        <end position="32"/>
    </location>
</feature>
<dbReference type="Gene3D" id="3.30.730.10">
    <property type="entry name" value="AP2/ERF domain"/>
    <property type="match status" value="1"/>
</dbReference>
<sequence length="285" mass="31132">MYTKMTNLDSRHGKRPFQSDEEEKKEEMSGDEELFPMYSTRSQQDMCVMVSALSRVIGNSSDDSTSLALPLPMPPPPDFATGSPSLSVLGQDAAGAASDATAHNTRLRRHYRGVRQRPWGKFAAEIRDPNKAARVWLGTYSTAEAAALAYDEAALRFKGSKAKLNFPERVEYVHQMTPQLLSPSQPSSLHPLQRNPHSYDVLYGAAAGVNLRGSNPDSNIRMKPSAATTTQSWSPTTMSFSSVSSSSSSSSSLQEPNQPTCPSMSHYGGPGATSWSYNDNQPEYK</sequence>
<keyword evidence="5" id="KW-0539">Nucleus</keyword>
<evidence type="ECO:0000259" key="7">
    <source>
        <dbReference type="PROSITE" id="PS51032"/>
    </source>
</evidence>
<dbReference type="Gramene" id="Kaladp0068s0093.1.v1.1">
    <property type="protein sequence ID" value="Kaladp0068s0093.1.v1.1"/>
    <property type="gene ID" value="Kaladp0068s0093.v1.1"/>
</dbReference>
<dbReference type="PRINTS" id="PR00367">
    <property type="entry name" value="ETHRSPELEMNT"/>
</dbReference>
<dbReference type="Proteomes" id="UP000594263">
    <property type="component" value="Unplaced"/>
</dbReference>
<dbReference type="FunFam" id="3.30.730.10:FF:000001">
    <property type="entry name" value="Ethylene-responsive transcription factor 2"/>
    <property type="match status" value="1"/>
</dbReference>
<dbReference type="EnsemblPlants" id="Kaladp0068s0093.1.v1.1">
    <property type="protein sequence ID" value="Kaladp0068s0093.1.v1.1"/>
    <property type="gene ID" value="Kaladp0068s0093.v1.1"/>
</dbReference>
<evidence type="ECO:0000256" key="3">
    <source>
        <dbReference type="ARBA" id="ARBA00023125"/>
    </source>
</evidence>
<keyword evidence="4" id="KW-0804">Transcription</keyword>